<accession>A0A7G5IFX3</accession>
<sequence>MIRLNHAEEMGVSAIAQQPVGFAASFGTVGRRSLALSANDDTDGEMIFDGDHDSGLRRADAEVMRWAGLLLICGLATVLFGVVETLTPARVNGGSVAAAFSSMTITFSSAAFTALAVGTIVSLCAGLSIARAIRSSMHQNCSGRTQLVIHLIQALQVSIRRIRSDNQVEIAYRESHNLILTAMLSLRPMTFYGSFGAFLGWYNLTRSKHTNHEWLIDLDRQLEEVISKLNRLISEY</sequence>
<keyword evidence="1" id="KW-0472">Membrane</keyword>
<dbReference type="AlphaFoldDB" id="A0A7G5IFX3"/>
<dbReference type="KEGG" id="sand:H3309_12995"/>
<evidence type="ECO:0000313" key="2">
    <source>
        <dbReference type="EMBL" id="QMW22265.1"/>
    </source>
</evidence>
<evidence type="ECO:0000313" key="3">
    <source>
        <dbReference type="Proteomes" id="UP000515292"/>
    </source>
</evidence>
<dbReference type="RefSeq" id="WP_182295110.1">
    <property type="nucleotide sequence ID" value="NZ_CP059851.1"/>
</dbReference>
<gene>
    <name evidence="2" type="ORF">H3309_12995</name>
</gene>
<name>A0A7G5IFX3_9SPHN</name>
<evidence type="ECO:0008006" key="4">
    <source>
        <dbReference type="Google" id="ProtNLM"/>
    </source>
</evidence>
<protein>
    <recommendedName>
        <fullName evidence="4">Transmembrane protein</fullName>
    </recommendedName>
</protein>
<keyword evidence="3" id="KW-1185">Reference proteome</keyword>
<feature type="transmembrane region" description="Helical" evidence="1">
    <location>
        <begin position="63"/>
        <end position="83"/>
    </location>
</feature>
<keyword evidence="1" id="KW-1133">Transmembrane helix</keyword>
<keyword evidence="1" id="KW-0812">Transmembrane</keyword>
<feature type="transmembrane region" description="Helical" evidence="1">
    <location>
        <begin position="103"/>
        <end position="130"/>
    </location>
</feature>
<organism evidence="2 3">
    <name type="scientific">Sandaracinobacteroides saxicola</name>
    <dbReference type="NCBI Taxonomy" id="2759707"/>
    <lineage>
        <taxon>Bacteria</taxon>
        <taxon>Pseudomonadati</taxon>
        <taxon>Pseudomonadota</taxon>
        <taxon>Alphaproteobacteria</taxon>
        <taxon>Sphingomonadales</taxon>
        <taxon>Sphingosinicellaceae</taxon>
        <taxon>Sandaracinobacteroides</taxon>
    </lineage>
</organism>
<dbReference type="Proteomes" id="UP000515292">
    <property type="component" value="Chromosome"/>
</dbReference>
<evidence type="ECO:0000256" key="1">
    <source>
        <dbReference type="SAM" id="Phobius"/>
    </source>
</evidence>
<reference evidence="2 3" key="1">
    <citation type="submission" date="2020-07" db="EMBL/GenBank/DDBJ databases">
        <title>Complete genome sequence for Sandaracinobacter sp. M6.</title>
        <authorList>
            <person name="Tang Y."/>
            <person name="Liu Q."/>
            <person name="Guo Z."/>
            <person name="Lei P."/>
            <person name="Huang B."/>
        </authorList>
    </citation>
    <scope>NUCLEOTIDE SEQUENCE [LARGE SCALE GENOMIC DNA]</scope>
    <source>
        <strain evidence="2 3">M6</strain>
    </source>
</reference>
<proteinExistence type="predicted"/>
<dbReference type="EMBL" id="CP059851">
    <property type="protein sequence ID" value="QMW22265.1"/>
    <property type="molecule type" value="Genomic_DNA"/>
</dbReference>